<dbReference type="WBParaSite" id="MBELARI_LOCUS8737">
    <property type="protein sequence ID" value="MBELARI_LOCUS8737"/>
    <property type="gene ID" value="MBELARI_LOCUS8737"/>
</dbReference>
<feature type="signal peptide" evidence="1">
    <location>
        <begin position="1"/>
        <end position="16"/>
    </location>
</feature>
<organism evidence="2 3">
    <name type="scientific">Mesorhabditis belari</name>
    <dbReference type="NCBI Taxonomy" id="2138241"/>
    <lineage>
        <taxon>Eukaryota</taxon>
        <taxon>Metazoa</taxon>
        <taxon>Ecdysozoa</taxon>
        <taxon>Nematoda</taxon>
        <taxon>Chromadorea</taxon>
        <taxon>Rhabditida</taxon>
        <taxon>Rhabditina</taxon>
        <taxon>Rhabditomorpha</taxon>
        <taxon>Rhabditoidea</taxon>
        <taxon>Rhabditidae</taxon>
        <taxon>Mesorhabditinae</taxon>
        <taxon>Mesorhabditis</taxon>
    </lineage>
</organism>
<dbReference type="WBParaSite" id="MBELARI_LOCUS8357">
    <property type="protein sequence ID" value="MBELARI_LOCUS8357"/>
    <property type="gene ID" value="MBELARI_LOCUS8357"/>
</dbReference>
<name>A0AAF3FQI0_9BILA</name>
<evidence type="ECO:0000313" key="3">
    <source>
        <dbReference type="WBParaSite" id="MBELARI_LOCUS8357"/>
    </source>
</evidence>
<dbReference type="PANTHER" id="PTHR34311:SF1">
    <property type="entry name" value="NEMATODE SPECIFIC PEPTIDE FAMILY-RELATED"/>
    <property type="match status" value="1"/>
</dbReference>
<evidence type="ECO:0000256" key="1">
    <source>
        <dbReference type="SAM" id="SignalP"/>
    </source>
</evidence>
<accession>A0AAF3FQI0</accession>
<proteinExistence type="predicted"/>
<evidence type="ECO:0000313" key="4">
    <source>
        <dbReference type="WBParaSite" id="MBELARI_LOCUS8737"/>
    </source>
</evidence>
<sequence length="246" mass="27359">MKTVLLLAVVVTIASGFLPGGQIRLRDEDISLIADMSRKLPGMLAPPKPNEDAIIVTSCIDTNWNACQYNFNAALGIDPTLTWRQADKLADALNKVLATNVTQVVSVCNDNTRFYQCLGTSYYDCMDLYRLIRLKNADFNEAFEYVQIYLQLQFMCNAGFEEVMKDYYCFTSLATTNSVLACAQTFNQTAQQPGQLCNAVDQADQCLNAAYQSGCTTAEAGWWGCEEFRVAFDPTCYGLRCNVNHG</sequence>
<keyword evidence="2" id="KW-1185">Reference proteome</keyword>
<dbReference type="PANTHER" id="PTHR34311">
    <property type="entry name" value="PROTEIN CBG21698-RELATED"/>
    <property type="match status" value="1"/>
</dbReference>
<reference evidence="3 4" key="1">
    <citation type="submission" date="2024-02" db="UniProtKB">
        <authorList>
            <consortium name="WormBaseParasite"/>
        </authorList>
    </citation>
    <scope>IDENTIFICATION</scope>
</reference>
<evidence type="ECO:0000313" key="2">
    <source>
        <dbReference type="Proteomes" id="UP000887575"/>
    </source>
</evidence>
<dbReference type="Proteomes" id="UP000887575">
    <property type="component" value="Unassembled WGS sequence"/>
</dbReference>
<protein>
    <submittedName>
        <fullName evidence="3 4">Uncharacterized protein</fullName>
    </submittedName>
</protein>
<feature type="chain" id="PRO_5041894097" evidence="1">
    <location>
        <begin position="17"/>
        <end position="246"/>
    </location>
</feature>
<keyword evidence="1" id="KW-0732">Signal</keyword>
<dbReference type="AlphaFoldDB" id="A0AAF3FQI0"/>